<accession>A0ABR1TJM9</accession>
<comment type="caution">
    <text evidence="1">The sequence shown here is derived from an EMBL/GenBank/DDBJ whole genome shotgun (WGS) entry which is preliminary data.</text>
</comment>
<proteinExistence type="predicted"/>
<gene>
    <name evidence="1" type="ORF">PG996_014876</name>
</gene>
<evidence type="ECO:0000313" key="1">
    <source>
        <dbReference type="EMBL" id="KAK8046812.1"/>
    </source>
</evidence>
<organism evidence="1 2">
    <name type="scientific">Apiospora saccharicola</name>
    <dbReference type="NCBI Taxonomy" id="335842"/>
    <lineage>
        <taxon>Eukaryota</taxon>
        <taxon>Fungi</taxon>
        <taxon>Dikarya</taxon>
        <taxon>Ascomycota</taxon>
        <taxon>Pezizomycotina</taxon>
        <taxon>Sordariomycetes</taxon>
        <taxon>Xylariomycetidae</taxon>
        <taxon>Amphisphaeriales</taxon>
        <taxon>Apiosporaceae</taxon>
        <taxon>Apiospora</taxon>
    </lineage>
</organism>
<protein>
    <recommendedName>
        <fullName evidence="3">Thioesterase domain-containing protein</fullName>
    </recommendedName>
</protein>
<reference evidence="1 2" key="1">
    <citation type="submission" date="2023-01" db="EMBL/GenBank/DDBJ databases">
        <title>Analysis of 21 Apiospora genomes using comparative genomics revels a genus with tremendous synthesis potential of carbohydrate active enzymes and secondary metabolites.</title>
        <authorList>
            <person name="Sorensen T."/>
        </authorList>
    </citation>
    <scope>NUCLEOTIDE SEQUENCE [LARGE SCALE GENOMIC DNA]</scope>
    <source>
        <strain evidence="1 2">CBS 83171</strain>
    </source>
</reference>
<name>A0ABR1TJM9_9PEZI</name>
<dbReference type="InterPro" id="IPR052061">
    <property type="entry name" value="PTE-AB_protein"/>
</dbReference>
<evidence type="ECO:0008006" key="3">
    <source>
        <dbReference type="Google" id="ProtNLM"/>
    </source>
</evidence>
<evidence type="ECO:0000313" key="2">
    <source>
        <dbReference type="Proteomes" id="UP001446871"/>
    </source>
</evidence>
<dbReference type="SUPFAM" id="SSF54637">
    <property type="entry name" value="Thioesterase/thiol ester dehydrase-isomerase"/>
    <property type="match status" value="1"/>
</dbReference>
<dbReference type="InterPro" id="IPR029069">
    <property type="entry name" value="HotDog_dom_sf"/>
</dbReference>
<keyword evidence="2" id="KW-1185">Reference proteome</keyword>
<dbReference type="PANTHER" id="PTHR47260:SF6">
    <property type="entry name" value="THIOESTERASE DOMAIN-CONTAINING PROTEIN"/>
    <property type="match status" value="1"/>
</dbReference>
<dbReference type="CDD" id="cd03443">
    <property type="entry name" value="PaaI_thioesterase"/>
    <property type="match status" value="1"/>
</dbReference>
<sequence>MYAHDTETPEFHYFNSIPWCAQHLRGTNLVARPPSCRTVHPSGENSLFGRTLNTAGTISAMLEIFSNSSKGAADDGGEEEVKTSTGTGTGTGGLVGKVKWLLAIGEGVNGYPGTLHGGIVAAILDEVIGGLIPINRERRLIPEGNHFTAYLNTQYRRPVPTETRALLACARFVKVDLARGKFFAEATLEDAEGTVLASAEALFVRARGTKL</sequence>
<dbReference type="Gene3D" id="3.10.129.10">
    <property type="entry name" value="Hotdog Thioesterase"/>
    <property type="match status" value="1"/>
</dbReference>
<dbReference type="EMBL" id="JAQQWM010000009">
    <property type="protein sequence ID" value="KAK8046812.1"/>
    <property type="molecule type" value="Genomic_DNA"/>
</dbReference>
<dbReference type="PANTHER" id="PTHR47260">
    <property type="entry name" value="UPF0644 PROTEIN PB2B4.06"/>
    <property type="match status" value="1"/>
</dbReference>
<dbReference type="Proteomes" id="UP001446871">
    <property type="component" value="Unassembled WGS sequence"/>
</dbReference>